<comment type="similarity">
    <text evidence="1">Belongs to the short-chain dehydrogenases/reductases (SDR) family.</text>
</comment>
<dbReference type="EC" id="1.1.1.47" evidence="3"/>
<dbReference type="PANTHER" id="PTHR24321">
    <property type="entry name" value="DEHYDROGENASES, SHORT CHAIN"/>
    <property type="match status" value="1"/>
</dbReference>
<protein>
    <submittedName>
        <fullName evidence="3">Glucose 1-dehydrogenase</fullName>
        <ecNumber evidence="3">1.1.1.47</ecNumber>
    </submittedName>
</protein>
<dbReference type="NCBIfam" id="NF005559">
    <property type="entry name" value="PRK07231.1"/>
    <property type="match status" value="1"/>
</dbReference>
<dbReference type="Pfam" id="PF13561">
    <property type="entry name" value="adh_short_C2"/>
    <property type="match status" value="1"/>
</dbReference>
<dbReference type="SUPFAM" id="SSF51735">
    <property type="entry name" value="NAD(P)-binding Rossmann-fold domains"/>
    <property type="match status" value="1"/>
</dbReference>
<dbReference type="PANTHER" id="PTHR24321:SF8">
    <property type="entry name" value="ESTRADIOL 17-BETA-DEHYDROGENASE 8-RELATED"/>
    <property type="match status" value="1"/>
</dbReference>
<dbReference type="RefSeq" id="WP_146791240.1">
    <property type="nucleotide sequence ID" value="NZ_VOLT01000014.1"/>
</dbReference>
<dbReference type="InterPro" id="IPR036291">
    <property type="entry name" value="NAD(P)-bd_dom_sf"/>
</dbReference>
<evidence type="ECO:0000313" key="3">
    <source>
        <dbReference type="EMBL" id="TWX64309.1"/>
    </source>
</evidence>
<keyword evidence="4" id="KW-1185">Reference proteome</keyword>
<organism evidence="3 4">
    <name type="scientific">Colwellia demingiae</name>
    <dbReference type="NCBI Taxonomy" id="89401"/>
    <lineage>
        <taxon>Bacteria</taxon>
        <taxon>Pseudomonadati</taxon>
        <taxon>Pseudomonadota</taxon>
        <taxon>Gammaproteobacteria</taxon>
        <taxon>Alteromonadales</taxon>
        <taxon>Colwelliaceae</taxon>
        <taxon>Colwellia</taxon>
    </lineage>
</organism>
<gene>
    <name evidence="3" type="ORF">ESZ36_20255</name>
</gene>
<dbReference type="PRINTS" id="PR00080">
    <property type="entry name" value="SDRFAMILY"/>
</dbReference>
<dbReference type="EMBL" id="VOLT01000014">
    <property type="protein sequence ID" value="TWX64309.1"/>
    <property type="molecule type" value="Genomic_DNA"/>
</dbReference>
<dbReference type="Gene3D" id="3.40.50.720">
    <property type="entry name" value="NAD(P)-binding Rossmann-like Domain"/>
    <property type="match status" value="1"/>
</dbReference>
<sequence>MFYNPLSLENKVALVTGAATGIGASCVEHLARMGAKVMATDIDSAAGQKAVNNLVNDGLNVAFSQHDVCLEEDWNRSVKSTLEKFGGLDILVNNAGIYIGGTLLENSLEEVRRVQQVNVDSIFLGMKTAASVMKIGAEAGKGGSIINLSSVAGLIGVPGHSAYGASKGAVRLYTKHAAVEFGKLGYNIRVNSVHPGLIKTAMGEQAFQDFVDVGLAATIDEAKEVIKTMTPLGKLGEVEDIAQMILFLASDAANFITGAEFTVDGGMSAQ</sequence>
<accession>A0A5C6Q636</accession>
<dbReference type="OrthoDB" id="9787298at2"/>
<dbReference type="GO" id="GO:0047936">
    <property type="term" value="F:glucose 1-dehydrogenase [NAD(P)+] activity"/>
    <property type="evidence" value="ECO:0007669"/>
    <property type="project" value="UniProtKB-EC"/>
</dbReference>
<evidence type="ECO:0000256" key="2">
    <source>
        <dbReference type="ARBA" id="ARBA00023002"/>
    </source>
</evidence>
<keyword evidence="2 3" id="KW-0560">Oxidoreductase</keyword>
<evidence type="ECO:0000313" key="4">
    <source>
        <dbReference type="Proteomes" id="UP000321822"/>
    </source>
</evidence>
<dbReference type="Proteomes" id="UP000321822">
    <property type="component" value="Unassembled WGS sequence"/>
</dbReference>
<dbReference type="FunFam" id="3.40.50.720:FF:000084">
    <property type="entry name" value="Short-chain dehydrogenase reductase"/>
    <property type="match status" value="1"/>
</dbReference>
<dbReference type="PROSITE" id="PS00061">
    <property type="entry name" value="ADH_SHORT"/>
    <property type="match status" value="1"/>
</dbReference>
<proteinExistence type="inferred from homology"/>
<dbReference type="InterPro" id="IPR002347">
    <property type="entry name" value="SDR_fam"/>
</dbReference>
<evidence type="ECO:0000256" key="1">
    <source>
        <dbReference type="ARBA" id="ARBA00006484"/>
    </source>
</evidence>
<dbReference type="PRINTS" id="PR00081">
    <property type="entry name" value="GDHRDH"/>
</dbReference>
<comment type="caution">
    <text evidence="3">The sequence shown here is derived from an EMBL/GenBank/DDBJ whole genome shotgun (WGS) entry which is preliminary data.</text>
</comment>
<dbReference type="InterPro" id="IPR020904">
    <property type="entry name" value="Sc_DH/Rdtase_CS"/>
</dbReference>
<dbReference type="AlphaFoldDB" id="A0A5C6Q636"/>
<reference evidence="3 4" key="1">
    <citation type="submission" date="2019-07" db="EMBL/GenBank/DDBJ databases">
        <title>Genomes of sea-ice associated Colwellia species.</title>
        <authorList>
            <person name="Bowman J.P."/>
        </authorList>
    </citation>
    <scope>NUCLEOTIDE SEQUENCE [LARGE SCALE GENOMIC DNA]</scope>
    <source>
        <strain evidence="3 4">ACAM 459</strain>
    </source>
</reference>
<name>A0A5C6Q636_9GAMM</name>